<evidence type="ECO:0000313" key="3">
    <source>
        <dbReference type="EMBL" id="CUH53160.1"/>
    </source>
</evidence>
<proteinExistence type="predicted"/>
<dbReference type="Pfam" id="PF02153">
    <property type="entry name" value="PDH_N"/>
    <property type="match status" value="1"/>
</dbReference>
<dbReference type="InterPro" id="IPR050812">
    <property type="entry name" value="Preph/Arog_dehydrog"/>
</dbReference>
<dbReference type="GO" id="GO:0006571">
    <property type="term" value="P:tyrosine biosynthetic process"/>
    <property type="evidence" value="ECO:0007669"/>
    <property type="project" value="InterPro"/>
</dbReference>
<dbReference type="GO" id="GO:0008977">
    <property type="term" value="F:prephenate dehydrogenase (NAD+) activity"/>
    <property type="evidence" value="ECO:0007669"/>
    <property type="project" value="InterPro"/>
</dbReference>
<evidence type="ECO:0000256" key="1">
    <source>
        <dbReference type="ARBA" id="ARBA00023002"/>
    </source>
</evidence>
<dbReference type="PROSITE" id="PS51176">
    <property type="entry name" value="PDH_ADH"/>
    <property type="match status" value="1"/>
</dbReference>
<evidence type="ECO:0000259" key="2">
    <source>
        <dbReference type="PROSITE" id="PS51176"/>
    </source>
</evidence>
<dbReference type="InterPro" id="IPR003099">
    <property type="entry name" value="Prephen_DH"/>
</dbReference>
<dbReference type="Proteomes" id="UP000054823">
    <property type="component" value="Unassembled WGS sequence"/>
</dbReference>
<sequence length="270" mass="29201">MGLKQTFERAHSVEQAQQPSVGLVGFGGFGRLIARELAQGNKLTICDPLYSRAVLPDGQRLTLQGLAEVAQSDIVILAVPVSAMAHVCRVLAPHLRPGTLVVDVGSVKVAPMQDMQRLLPAHVEILGTHPLFGPQSARSGIAGHKIALCPVRGSKWRRVAAVLRRRGLQVLVTSAQDHDRELAVVQGLTHMIGKVLSDLGPMPERLTTASFDLLREAVRMVQDDPPTVLHAIEVANPYAAEVRNAFFERAEELKAQFEAHPEVGQTVPAS</sequence>
<dbReference type="RefSeq" id="WP_058240346.1">
    <property type="nucleotide sequence ID" value="NZ_CYPW01000027.1"/>
</dbReference>
<dbReference type="PANTHER" id="PTHR21363">
    <property type="entry name" value="PREPHENATE DEHYDROGENASE"/>
    <property type="match status" value="1"/>
</dbReference>
<dbReference type="InterPro" id="IPR046826">
    <property type="entry name" value="PDH_N"/>
</dbReference>
<dbReference type="GO" id="GO:0004665">
    <property type="term" value="F:prephenate dehydrogenase (NADP+) activity"/>
    <property type="evidence" value="ECO:0007669"/>
    <property type="project" value="InterPro"/>
</dbReference>
<gene>
    <name evidence="3" type="primary">tyrC_2</name>
    <name evidence="3" type="ORF">SHM7688_02612</name>
</gene>
<dbReference type="EMBL" id="CYPW01000027">
    <property type="protein sequence ID" value="CUH53160.1"/>
    <property type="molecule type" value="Genomic_DNA"/>
</dbReference>
<dbReference type="OrthoDB" id="9800497at2"/>
<dbReference type="EC" id="1.3.1.43" evidence="3"/>
<dbReference type="SUPFAM" id="SSF51735">
    <property type="entry name" value="NAD(P)-binding Rossmann-fold domains"/>
    <property type="match status" value="1"/>
</dbReference>
<organism evidence="3 4">
    <name type="scientific">Shimia marina</name>
    <dbReference type="NCBI Taxonomy" id="321267"/>
    <lineage>
        <taxon>Bacteria</taxon>
        <taxon>Pseudomonadati</taxon>
        <taxon>Pseudomonadota</taxon>
        <taxon>Alphaproteobacteria</taxon>
        <taxon>Rhodobacterales</taxon>
        <taxon>Roseobacteraceae</taxon>
    </lineage>
</organism>
<protein>
    <submittedName>
        <fullName evidence="3">Arogenate dehydrogenase</fullName>
        <ecNumber evidence="3">1.3.1.43</ecNumber>
    </submittedName>
</protein>
<dbReference type="InterPro" id="IPR046825">
    <property type="entry name" value="PDH_C"/>
</dbReference>
<name>A0A0P1ERM2_9RHOB</name>
<reference evidence="3 4" key="1">
    <citation type="submission" date="2015-09" db="EMBL/GenBank/DDBJ databases">
        <authorList>
            <consortium name="Swine Surveillance"/>
        </authorList>
    </citation>
    <scope>NUCLEOTIDE SEQUENCE [LARGE SCALE GENOMIC DNA]</scope>
    <source>
        <strain evidence="3 4">CECT 7688</strain>
    </source>
</reference>
<dbReference type="PANTHER" id="PTHR21363:SF0">
    <property type="entry name" value="PREPHENATE DEHYDROGENASE [NADP(+)]"/>
    <property type="match status" value="1"/>
</dbReference>
<dbReference type="AlphaFoldDB" id="A0A0P1ERM2"/>
<keyword evidence="1 3" id="KW-0560">Oxidoreductase</keyword>
<dbReference type="Pfam" id="PF20463">
    <property type="entry name" value="PDH_C"/>
    <property type="match status" value="1"/>
</dbReference>
<feature type="domain" description="Prephenate/arogenate dehydrogenase" evidence="2">
    <location>
        <begin position="19"/>
        <end position="270"/>
    </location>
</feature>
<evidence type="ECO:0000313" key="4">
    <source>
        <dbReference type="Proteomes" id="UP000054823"/>
    </source>
</evidence>
<dbReference type="SUPFAM" id="SSF48179">
    <property type="entry name" value="6-phosphogluconate dehydrogenase C-terminal domain-like"/>
    <property type="match status" value="1"/>
</dbReference>
<dbReference type="Gene3D" id="3.40.50.720">
    <property type="entry name" value="NAD(P)-binding Rossmann-like Domain"/>
    <property type="match status" value="1"/>
</dbReference>
<dbReference type="InterPro" id="IPR036291">
    <property type="entry name" value="NAD(P)-bd_dom_sf"/>
</dbReference>
<dbReference type="GO" id="GO:0047794">
    <property type="term" value="F:cyclohexadienyl dehydrogenase activity"/>
    <property type="evidence" value="ECO:0007669"/>
    <property type="project" value="UniProtKB-EC"/>
</dbReference>
<dbReference type="STRING" id="321267.SHM7688_02612"/>
<accession>A0A0P1ERM2</accession>
<dbReference type="InterPro" id="IPR008927">
    <property type="entry name" value="6-PGluconate_DH-like_C_sf"/>
</dbReference>
<dbReference type="Gene3D" id="1.10.3660.10">
    <property type="entry name" value="6-phosphogluconate dehydrogenase C-terminal like domain"/>
    <property type="match status" value="1"/>
</dbReference>
<dbReference type="GO" id="GO:0070403">
    <property type="term" value="F:NAD+ binding"/>
    <property type="evidence" value="ECO:0007669"/>
    <property type="project" value="InterPro"/>
</dbReference>
<keyword evidence="4" id="KW-1185">Reference proteome</keyword>